<evidence type="ECO:0000313" key="1">
    <source>
        <dbReference type="EMBL" id="KAF6138566.1"/>
    </source>
</evidence>
<dbReference type="AlphaFoldDB" id="A0A7J7L7E7"/>
<name>A0A7J7L7E7_9MAGN</name>
<sequence>MCRCMRKSLIYVIFHNSSIKFFTFLGAGSTPPANSPQLTFFLNPIVALCAASTKNVLKATSDTSKEEERDRRRYVAHCSLHFTKFAEKIGNETTQSRNKNDKKRKKTLLMIQVRKQNANKVVDTTNINENQIQQPILRNVNWFNMEALAKEQESIHKGKMHMTENAGENSNNCGVASSKILGIDETTNTATRLRNPIVEIGESSRGPIDIDDRILNGRGPKPFSIYGELKHRVGALLPDLGKQVAYAQLYFYDSTSALKACVSRNPQLNTDVLKIIQDNLMEYNPFVQIYRQAYEVLNDGYSADY</sequence>
<dbReference type="PANTHER" id="PTHR45786:SF74">
    <property type="entry name" value="ATP-DEPENDENT DNA HELICASE"/>
    <property type="match status" value="1"/>
</dbReference>
<dbReference type="PANTHER" id="PTHR45786">
    <property type="entry name" value="DNA BINDING PROTEIN-LIKE"/>
    <property type="match status" value="1"/>
</dbReference>
<comment type="caution">
    <text evidence="1">The sequence shown here is derived from an EMBL/GenBank/DDBJ whole genome shotgun (WGS) entry which is preliminary data.</text>
</comment>
<proteinExistence type="predicted"/>
<organism evidence="1 2">
    <name type="scientific">Kingdonia uniflora</name>
    <dbReference type="NCBI Taxonomy" id="39325"/>
    <lineage>
        <taxon>Eukaryota</taxon>
        <taxon>Viridiplantae</taxon>
        <taxon>Streptophyta</taxon>
        <taxon>Embryophyta</taxon>
        <taxon>Tracheophyta</taxon>
        <taxon>Spermatophyta</taxon>
        <taxon>Magnoliopsida</taxon>
        <taxon>Ranunculales</taxon>
        <taxon>Circaeasteraceae</taxon>
        <taxon>Kingdonia</taxon>
    </lineage>
</organism>
<gene>
    <name evidence="1" type="ORF">GIB67_032460</name>
</gene>
<evidence type="ECO:0000313" key="2">
    <source>
        <dbReference type="Proteomes" id="UP000541444"/>
    </source>
</evidence>
<dbReference type="Proteomes" id="UP000541444">
    <property type="component" value="Unassembled WGS sequence"/>
</dbReference>
<dbReference type="OrthoDB" id="1928976at2759"/>
<accession>A0A7J7L7E7</accession>
<protein>
    <submittedName>
        <fullName evidence="1">Uncharacterized protein</fullName>
    </submittedName>
</protein>
<keyword evidence="2" id="KW-1185">Reference proteome</keyword>
<dbReference type="EMBL" id="JACGCM010002568">
    <property type="protein sequence ID" value="KAF6138566.1"/>
    <property type="molecule type" value="Genomic_DNA"/>
</dbReference>
<reference evidence="1 2" key="1">
    <citation type="journal article" date="2020" name="IScience">
        <title>Genome Sequencing of the Endangered Kingdonia uniflora (Circaeasteraceae, Ranunculales) Reveals Potential Mechanisms of Evolutionary Specialization.</title>
        <authorList>
            <person name="Sun Y."/>
            <person name="Deng T."/>
            <person name="Zhang A."/>
            <person name="Moore M.J."/>
            <person name="Landis J.B."/>
            <person name="Lin N."/>
            <person name="Zhang H."/>
            <person name="Zhang X."/>
            <person name="Huang J."/>
            <person name="Zhang X."/>
            <person name="Sun H."/>
            <person name="Wang H."/>
        </authorList>
    </citation>
    <scope>NUCLEOTIDE SEQUENCE [LARGE SCALE GENOMIC DNA]</scope>
    <source>
        <strain evidence="1">TB1705</strain>
        <tissue evidence="1">Leaf</tissue>
    </source>
</reference>